<evidence type="ECO:0000313" key="2">
    <source>
        <dbReference type="Proteomes" id="UP000557739"/>
    </source>
</evidence>
<organism evidence="1 2">
    <name type="scientific">Sphingomonas yantingensis</name>
    <dbReference type="NCBI Taxonomy" id="1241761"/>
    <lineage>
        <taxon>Bacteria</taxon>
        <taxon>Pseudomonadati</taxon>
        <taxon>Pseudomonadota</taxon>
        <taxon>Alphaproteobacteria</taxon>
        <taxon>Sphingomonadales</taxon>
        <taxon>Sphingomonadaceae</taxon>
        <taxon>Sphingomonas</taxon>
    </lineage>
</organism>
<accession>A0A7W9AM49</accession>
<dbReference type="EMBL" id="JACIJJ010000001">
    <property type="protein sequence ID" value="MBB5697007.1"/>
    <property type="molecule type" value="Genomic_DNA"/>
</dbReference>
<proteinExistence type="predicted"/>
<keyword evidence="2" id="KW-1185">Reference proteome</keyword>
<evidence type="ECO:0000313" key="1">
    <source>
        <dbReference type="EMBL" id="MBB5697007.1"/>
    </source>
</evidence>
<name>A0A7W9AM49_9SPHN</name>
<dbReference type="RefSeq" id="WP_184023594.1">
    <property type="nucleotide sequence ID" value="NZ_JACIJJ010000001.1"/>
</dbReference>
<protein>
    <recommendedName>
        <fullName evidence="3">Bacteriophage tail tape measure N-terminal domain-containing protein</fullName>
    </recommendedName>
</protein>
<sequence>MARQIAIRLGTTGKAQVVADLDSIGTTGDAAFNRVARAAVKAGRDADQAMEFAQRQAAKLSALLPGLNPTKLDMAAGVRDQIGKSAESSAAVFSSAYAQMEARARALMLAIDPVAAAQDRFNAEMSEARALVSGGVLSLDQYVAKLQHEKQALDAVMVANGRAAGTSRQMAQAMTAGRTTRIPMPKTGRPKTGRRRRTMRATISPIRAIV</sequence>
<evidence type="ECO:0008006" key="3">
    <source>
        <dbReference type="Google" id="ProtNLM"/>
    </source>
</evidence>
<reference evidence="1 2" key="1">
    <citation type="submission" date="2020-08" db="EMBL/GenBank/DDBJ databases">
        <title>Genomic Encyclopedia of Type Strains, Phase IV (KMG-IV): sequencing the most valuable type-strain genomes for metagenomic binning, comparative biology and taxonomic classification.</title>
        <authorList>
            <person name="Goeker M."/>
        </authorList>
    </citation>
    <scope>NUCLEOTIDE SEQUENCE [LARGE SCALE GENOMIC DNA]</scope>
    <source>
        <strain evidence="1 2">DSM 27244</strain>
    </source>
</reference>
<gene>
    <name evidence="1" type="ORF">FHR19_000332</name>
</gene>
<comment type="caution">
    <text evidence="1">The sequence shown here is derived from an EMBL/GenBank/DDBJ whole genome shotgun (WGS) entry which is preliminary data.</text>
</comment>
<dbReference type="AlphaFoldDB" id="A0A7W9AM49"/>
<dbReference type="Proteomes" id="UP000557739">
    <property type="component" value="Unassembled WGS sequence"/>
</dbReference>